<dbReference type="InterPro" id="IPR000182">
    <property type="entry name" value="GNAT_dom"/>
</dbReference>
<comment type="caution">
    <text evidence="4">The sequence shown here is derived from an EMBL/GenBank/DDBJ whole genome shotgun (WGS) entry which is preliminary data.</text>
</comment>
<organism evidence="4 5">
    <name type="scientific">Pseudovibrio axinellae</name>
    <dbReference type="NCBI Taxonomy" id="989403"/>
    <lineage>
        <taxon>Bacteria</taxon>
        <taxon>Pseudomonadati</taxon>
        <taxon>Pseudomonadota</taxon>
        <taxon>Alphaproteobacteria</taxon>
        <taxon>Hyphomicrobiales</taxon>
        <taxon>Stappiaceae</taxon>
        <taxon>Pseudovibrio</taxon>
    </lineage>
</organism>
<dbReference type="InterPro" id="IPR016181">
    <property type="entry name" value="Acyl_CoA_acyltransferase"/>
</dbReference>
<dbReference type="SUPFAM" id="SSF55729">
    <property type="entry name" value="Acyl-CoA N-acyltransferases (Nat)"/>
    <property type="match status" value="1"/>
</dbReference>
<name>A0A166AQU7_9HYPH</name>
<proteinExistence type="predicted"/>
<protein>
    <submittedName>
        <fullName evidence="4">Putative acetyltransferase</fullName>
    </submittedName>
</protein>
<dbReference type="Pfam" id="PF00583">
    <property type="entry name" value="Acetyltransf_1"/>
    <property type="match status" value="1"/>
</dbReference>
<dbReference type="AlphaFoldDB" id="A0A166AQU7"/>
<keyword evidence="1 4" id="KW-0808">Transferase</keyword>
<dbReference type="PROSITE" id="PS51186">
    <property type="entry name" value="GNAT"/>
    <property type="match status" value="1"/>
</dbReference>
<accession>A0A166AQU7</accession>
<reference evidence="4 5" key="1">
    <citation type="journal article" date="2016" name="Front. Microbiol.">
        <title>Comparative Genomic Analysis Reveals a Diverse Repertoire of Genes Involved in Prokaryote-Eukaryote Interactions within the Pseudovibrio Genus.</title>
        <authorList>
            <person name="Romano S."/>
            <person name="Fernandez-Guerra A."/>
            <person name="Reen F.J."/>
            <person name="Glockner F.O."/>
            <person name="Crowley S.P."/>
            <person name="O'Sullivan O."/>
            <person name="Cotter P.D."/>
            <person name="Adams C."/>
            <person name="Dobson A.D."/>
            <person name="O'Gara F."/>
        </authorList>
    </citation>
    <scope>NUCLEOTIDE SEQUENCE [LARGE SCALE GENOMIC DNA]</scope>
    <source>
        <strain evidence="4 5">Ad2</strain>
    </source>
</reference>
<dbReference type="Proteomes" id="UP000076577">
    <property type="component" value="Unassembled WGS sequence"/>
</dbReference>
<sequence length="382" mass="42574">MHVQMTPAHTSQAVALTNIMHAAKGHWDYDPQDLEEFRAHWKITPKMIEEHPVLVISQEDRPVGFARIIKESPETALLDCLFVLPQAHGKGYGVWLLHGAETVAKRLHCTKLRLESDANAAPFYEKHGYHPTGSRASAFKRAKAIQLMEKALTAQIHEVREVDLILNSTAKWSFAAQNRQDISQNWQALIARTPALWDGKVLLVSSYTFKQGKFSAELMHIDYSAFLAWRDWGFPDKQSTNLFGCTVIRSREGDLIFGKMGENTAAAGQVYPPGGNLDQSDITPNGKVDIIASIARELEEETGLKLEQGELGRLLVIEDGPHVAIAQILTFPLTNNAILSKIADFNANQQEPELEEAVIINPLPTWSAITCLPMPERSQHTC</sequence>
<dbReference type="SUPFAM" id="SSF55811">
    <property type="entry name" value="Nudix"/>
    <property type="match status" value="1"/>
</dbReference>
<feature type="domain" description="N-acetyltransferase" evidence="3">
    <location>
        <begin position="3"/>
        <end position="153"/>
    </location>
</feature>
<dbReference type="GO" id="GO:0016747">
    <property type="term" value="F:acyltransferase activity, transferring groups other than amino-acyl groups"/>
    <property type="evidence" value="ECO:0007669"/>
    <property type="project" value="InterPro"/>
</dbReference>
<dbReference type="InterPro" id="IPR015797">
    <property type="entry name" value="NUDIX_hydrolase-like_dom_sf"/>
</dbReference>
<dbReference type="CDD" id="cd04301">
    <property type="entry name" value="NAT_SF"/>
    <property type="match status" value="1"/>
</dbReference>
<dbReference type="Gene3D" id="3.40.630.30">
    <property type="match status" value="1"/>
</dbReference>
<dbReference type="STRING" id="989403.SAMN05421798_1064"/>
<dbReference type="Gene3D" id="3.90.79.10">
    <property type="entry name" value="Nucleoside Triphosphate Pyrophosphohydrolase"/>
    <property type="match status" value="1"/>
</dbReference>
<keyword evidence="5" id="KW-1185">Reference proteome</keyword>
<evidence type="ECO:0000313" key="4">
    <source>
        <dbReference type="EMBL" id="KZL21438.1"/>
    </source>
</evidence>
<evidence type="ECO:0000313" key="5">
    <source>
        <dbReference type="Proteomes" id="UP000076577"/>
    </source>
</evidence>
<dbReference type="EMBL" id="LMCB01000004">
    <property type="protein sequence ID" value="KZL21438.1"/>
    <property type="molecule type" value="Genomic_DNA"/>
</dbReference>
<evidence type="ECO:0000256" key="1">
    <source>
        <dbReference type="ARBA" id="ARBA00022679"/>
    </source>
</evidence>
<dbReference type="PANTHER" id="PTHR43877:SF2">
    <property type="entry name" value="AMINOALKYLPHOSPHONATE N-ACETYLTRANSFERASE-RELATED"/>
    <property type="match status" value="1"/>
</dbReference>
<evidence type="ECO:0000259" key="3">
    <source>
        <dbReference type="PROSITE" id="PS51186"/>
    </source>
</evidence>
<evidence type="ECO:0000256" key="2">
    <source>
        <dbReference type="ARBA" id="ARBA00023315"/>
    </source>
</evidence>
<keyword evidence="2" id="KW-0012">Acyltransferase</keyword>
<dbReference type="PATRIC" id="fig|989403.3.peg.776"/>
<dbReference type="InterPro" id="IPR050832">
    <property type="entry name" value="Bact_Acetyltransf"/>
</dbReference>
<gene>
    <name evidence="4" type="ORF">PsAD2_00732</name>
</gene>
<dbReference type="PANTHER" id="PTHR43877">
    <property type="entry name" value="AMINOALKYLPHOSPHONATE N-ACETYLTRANSFERASE-RELATED-RELATED"/>
    <property type="match status" value="1"/>
</dbReference>